<keyword evidence="3" id="KW-1185">Reference proteome</keyword>
<feature type="region of interest" description="Disordered" evidence="1">
    <location>
        <begin position="655"/>
        <end position="694"/>
    </location>
</feature>
<dbReference type="EMBL" id="LVCJ01000168">
    <property type="protein sequence ID" value="OAL19734.1"/>
    <property type="molecule type" value="Genomic_DNA"/>
</dbReference>
<organism evidence="2 3">
    <name type="scientific">Fonsecaea nubica</name>
    <dbReference type="NCBI Taxonomy" id="856822"/>
    <lineage>
        <taxon>Eukaryota</taxon>
        <taxon>Fungi</taxon>
        <taxon>Dikarya</taxon>
        <taxon>Ascomycota</taxon>
        <taxon>Pezizomycotina</taxon>
        <taxon>Eurotiomycetes</taxon>
        <taxon>Chaetothyriomycetidae</taxon>
        <taxon>Chaetothyriales</taxon>
        <taxon>Herpotrichiellaceae</taxon>
        <taxon>Fonsecaea</taxon>
    </lineage>
</organism>
<protein>
    <submittedName>
        <fullName evidence="2">Uncharacterized protein</fullName>
    </submittedName>
</protein>
<gene>
    <name evidence="2" type="ORF">AYO20_11588</name>
</gene>
<proteinExistence type="predicted"/>
<dbReference type="RefSeq" id="XP_022494200.1">
    <property type="nucleotide sequence ID" value="XM_022649834.1"/>
</dbReference>
<dbReference type="SUPFAM" id="SSF56796">
    <property type="entry name" value="Dehydroquinate synthase-like"/>
    <property type="match status" value="1"/>
</dbReference>
<feature type="compositionally biased region" description="Low complexity" evidence="1">
    <location>
        <begin position="44"/>
        <end position="66"/>
    </location>
</feature>
<dbReference type="Proteomes" id="UP000185904">
    <property type="component" value="Unassembled WGS sequence"/>
</dbReference>
<sequence>MRRRSSCTVRRPSSGLLLLRPLDLWTKRRRFAPRELQAPASDEPAAPTTTPAAHGPGEQPEAPPQGSLLLDMSTLRRPLSRGPDRSTATSGAWRQDSASLHRHRAQHHNAGFNPLTKHMGSIRSIVSVSHAISVSLPPCFEIFELRNPPGQLVQRYIDDNQLRQTSLNGPATHSRRLRASSLCRNNGWNVEGPPSRCCRTRFASVDCTVDSTFISARLMVAGLYVGNGVPATSFLCKRAWPWHDRFLFKLQDWFNPSQFFDGTQEPQSMWTNARTARVVVWTAVVITPDRLSTVVHAGQISSALSSSGEENLPEDGGCEASNEFTTFGYPLGLMFDVPDEQLVDEGVHLFINTLTQDICETPTKDMWHRPLLLAFLPRNSLPFKFLPGHSSIQFSRRYQPDAFIAVGGGSVIDAANTTNLYAPLKLVIAGNHDFTMDIIAAFEAKLAEASQSLDPGVMARKYGTMEASAAYRVPATARTESETNGTQWDGQVMLVLTSSESGTRQSIRISRSPHINQPAGTDGERMGEGSSGEFGWLASSQLCVKDAAFVTPAQRRTKIGRQIVTVPKAPQIYCRRFNVHAGLEPCLQHTQHARGVCDFLQILARGQLHWIGATTLAEYRKYIETTCRLRRPPPLSVTSPPRGLVTTSNILKGQSPWRERRGRYPKKPLGQWCRFQPGRKNTLPAESSSDPNPR</sequence>
<evidence type="ECO:0000313" key="3">
    <source>
        <dbReference type="Proteomes" id="UP000185904"/>
    </source>
</evidence>
<dbReference type="Gene3D" id="3.40.50.1970">
    <property type="match status" value="1"/>
</dbReference>
<dbReference type="GeneID" id="34594966"/>
<evidence type="ECO:0000256" key="1">
    <source>
        <dbReference type="SAM" id="MobiDB-lite"/>
    </source>
</evidence>
<reference evidence="2 3" key="1">
    <citation type="submission" date="2016-03" db="EMBL/GenBank/DDBJ databases">
        <title>The draft genome sequence of Fonsecaea nubica causative agent of cutaneous subcutaneous infection in human host.</title>
        <authorList>
            <person name="Costa F."/>
            <person name="Sybren D.H."/>
            <person name="Raittz R.T."/>
            <person name="Weiss V.A."/>
            <person name="Leao A.C."/>
            <person name="Gomes R."/>
            <person name="De Souza E.M."/>
            <person name="Pedrosa F.O."/>
            <person name="Steffens M.B."/>
            <person name="Bombassaro A."/>
            <person name="Tadra-Sfeir M.Z."/>
            <person name="Moreno L.F."/>
            <person name="Najafzadeh M.J."/>
            <person name="Felipe M.S."/>
            <person name="Teixeira M."/>
            <person name="Sun J."/>
            <person name="Xi L."/>
            <person name="Castro M.A."/>
            <person name="Vicente V.A."/>
        </authorList>
    </citation>
    <scope>NUCLEOTIDE SEQUENCE [LARGE SCALE GENOMIC DNA]</scope>
    <source>
        <strain evidence="2 3">CBS 269.64</strain>
    </source>
</reference>
<name>A0A178BRB7_9EURO</name>
<accession>A0A178BRB7</accession>
<feature type="compositionally biased region" description="Polar residues" evidence="1">
    <location>
        <begin position="86"/>
        <end position="98"/>
    </location>
</feature>
<feature type="compositionally biased region" description="Polar residues" evidence="1">
    <location>
        <begin position="684"/>
        <end position="694"/>
    </location>
</feature>
<comment type="caution">
    <text evidence="2">The sequence shown here is derived from an EMBL/GenBank/DDBJ whole genome shotgun (WGS) entry which is preliminary data.</text>
</comment>
<evidence type="ECO:0000313" key="2">
    <source>
        <dbReference type="EMBL" id="OAL19734.1"/>
    </source>
</evidence>
<dbReference type="AlphaFoldDB" id="A0A178BRB7"/>
<feature type="region of interest" description="Disordered" evidence="1">
    <location>
        <begin position="33"/>
        <end position="116"/>
    </location>
</feature>